<comment type="caution">
    <text evidence="1">The sequence shown here is derived from an EMBL/GenBank/DDBJ whole genome shotgun (WGS) entry which is preliminary data.</text>
</comment>
<evidence type="ECO:0000313" key="2">
    <source>
        <dbReference type="Proteomes" id="UP001320178"/>
    </source>
</evidence>
<dbReference type="AlphaFoldDB" id="A0AAW4YWR1"/>
<reference evidence="1" key="2">
    <citation type="journal article" date="2021" name="Front. Microbiol.">
        <title>Aerobic Denitrification and Heterotrophic Sulfur Oxidation in the Genus Halomonas Revealed by Six Novel Species Characterizations and Genome-Based Analysis.</title>
        <authorList>
            <person name="Wang L."/>
            <person name="Shao Z."/>
        </authorList>
    </citation>
    <scope>NUCLEOTIDE SEQUENCE</scope>
    <source>
        <strain evidence="1">MCCC 1A05776</strain>
    </source>
</reference>
<dbReference type="Proteomes" id="UP001320178">
    <property type="component" value="Unassembled WGS sequence"/>
</dbReference>
<accession>A0AAW4YWR1</accession>
<gene>
    <name evidence="1" type="ORF">HOP61_17895</name>
</gene>
<protein>
    <submittedName>
        <fullName evidence="1">Uncharacterized protein</fullName>
    </submittedName>
</protein>
<name>A0AAW4YWR1_9GAMM</name>
<proteinExistence type="predicted"/>
<dbReference type="RefSeq" id="WP_234240505.1">
    <property type="nucleotide sequence ID" value="NZ_JABFTS010000009.1"/>
</dbReference>
<sequence length="77" mass="8205">MADTNVTPLPSELHAAASQAVDEALAELANMPATARYQADLHRYGSPEGALKAVAMRARAAQALLEAAKEITMREEK</sequence>
<evidence type="ECO:0000313" key="1">
    <source>
        <dbReference type="EMBL" id="MCE8053167.1"/>
    </source>
</evidence>
<dbReference type="EMBL" id="JABFTS010000009">
    <property type="protein sequence ID" value="MCE8053167.1"/>
    <property type="molecule type" value="Genomic_DNA"/>
</dbReference>
<reference evidence="1" key="1">
    <citation type="submission" date="2020-05" db="EMBL/GenBank/DDBJ databases">
        <authorList>
            <person name="Wang L."/>
            <person name="Shao Z."/>
        </authorList>
    </citation>
    <scope>NUCLEOTIDE SEQUENCE</scope>
    <source>
        <strain evidence="1">MCCC 1A05776</strain>
    </source>
</reference>
<organism evidence="1 2">
    <name type="scientific">Billgrantia desiderata</name>
    <dbReference type="NCBI Taxonomy" id="52021"/>
    <lineage>
        <taxon>Bacteria</taxon>
        <taxon>Pseudomonadati</taxon>
        <taxon>Pseudomonadota</taxon>
        <taxon>Gammaproteobacteria</taxon>
        <taxon>Oceanospirillales</taxon>
        <taxon>Halomonadaceae</taxon>
        <taxon>Billgrantia</taxon>
    </lineage>
</organism>